<reference evidence="2 3" key="1">
    <citation type="submission" date="2019-03" db="EMBL/GenBank/DDBJ databases">
        <title>Genomic Encyclopedia of Type Strains, Phase IV (KMG-IV): sequencing the most valuable type-strain genomes for metagenomic binning, comparative biology and taxonomic classification.</title>
        <authorList>
            <person name="Goeker M."/>
        </authorList>
    </citation>
    <scope>NUCLEOTIDE SEQUENCE [LARGE SCALE GENOMIC DNA]</scope>
    <source>
        <strain evidence="2 3">DSM 24830</strain>
    </source>
</reference>
<keyword evidence="1" id="KW-1133">Transmembrane helix</keyword>
<keyword evidence="3" id="KW-1185">Reference proteome</keyword>
<comment type="caution">
    <text evidence="2">The sequence shown here is derived from an EMBL/GenBank/DDBJ whole genome shotgun (WGS) entry which is preliminary data.</text>
</comment>
<organism evidence="2 3">
    <name type="scientific">Cocleimonas flava</name>
    <dbReference type="NCBI Taxonomy" id="634765"/>
    <lineage>
        <taxon>Bacteria</taxon>
        <taxon>Pseudomonadati</taxon>
        <taxon>Pseudomonadota</taxon>
        <taxon>Gammaproteobacteria</taxon>
        <taxon>Thiotrichales</taxon>
        <taxon>Thiotrichaceae</taxon>
        <taxon>Cocleimonas</taxon>
    </lineage>
</organism>
<name>A0A4R1ESM5_9GAMM</name>
<accession>A0A4R1ESM5</accession>
<sequence>MNNNANNPYTPPESDVNNNLVARSSIPKVIGIISIILGALGLIFGLFGLASLMFASGALDALSQGGGMMGMSKTYLLGTTALSVLTSIWAIWIGFKLLKYFDIGRQHFNYYTIFTIIVSIFTFFYTKSMMDEMFAEMSPEMANAAGGMSAISSLGAFIAPIILIIVALLLNQQNVKDCLSK</sequence>
<feature type="transmembrane region" description="Helical" evidence="1">
    <location>
        <begin position="107"/>
        <end position="125"/>
    </location>
</feature>
<keyword evidence="1" id="KW-0812">Transmembrane</keyword>
<feature type="transmembrane region" description="Helical" evidence="1">
    <location>
        <begin position="75"/>
        <end position="95"/>
    </location>
</feature>
<evidence type="ECO:0000313" key="3">
    <source>
        <dbReference type="Proteomes" id="UP000294887"/>
    </source>
</evidence>
<dbReference type="RefSeq" id="WP_131906336.1">
    <property type="nucleotide sequence ID" value="NZ_BAAAFU010000006.1"/>
</dbReference>
<dbReference type="AlphaFoldDB" id="A0A4R1ESM5"/>
<evidence type="ECO:0000256" key="1">
    <source>
        <dbReference type="SAM" id="Phobius"/>
    </source>
</evidence>
<dbReference type="Proteomes" id="UP000294887">
    <property type="component" value="Unassembled WGS sequence"/>
</dbReference>
<dbReference type="EMBL" id="SMFQ01000004">
    <property type="protein sequence ID" value="TCJ84587.1"/>
    <property type="molecule type" value="Genomic_DNA"/>
</dbReference>
<gene>
    <name evidence="2" type="ORF">EV695_2545</name>
</gene>
<feature type="transmembrane region" description="Helical" evidence="1">
    <location>
        <begin position="145"/>
        <end position="170"/>
    </location>
</feature>
<evidence type="ECO:0000313" key="2">
    <source>
        <dbReference type="EMBL" id="TCJ84587.1"/>
    </source>
</evidence>
<feature type="transmembrane region" description="Helical" evidence="1">
    <location>
        <begin position="29"/>
        <end position="55"/>
    </location>
</feature>
<protein>
    <submittedName>
        <fullName evidence="2">Uncharacterized protein</fullName>
    </submittedName>
</protein>
<proteinExistence type="predicted"/>
<keyword evidence="1" id="KW-0472">Membrane</keyword>